<evidence type="ECO:0000256" key="10">
    <source>
        <dbReference type="ARBA" id="ARBA00023098"/>
    </source>
</evidence>
<dbReference type="Proteomes" id="UP000194236">
    <property type="component" value="Unassembled WGS sequence"/>
</dbReference>
<dbReference type="PANTHER" id="PTHR42735">
    <property type="match status" value="1"/>
</dbReference>
<name>A0A1Y3BUB5_EURMA</name>
<sequence>SWSAISTILFRLFIRLPYIRNLVSKELEKADKTISQKCREIYCNEKFLTNLPKKGMKSEKILEEFRRYQKLIKLDFKGGRVSGAVYSTMSEEVINLVTSVYRETAYSNPLHPEVFPNITKMEAEIIRMVLNLYHGDENCCGSITSGGTESIVLAIKAYRDYARSVRGIRKPEIVVPQTAHAAFNKACQYFCIKCRSIPIDPKTFKADVKAMERAVNGNTILLVGSACGYPHGIIDDIQALAKVARKYNIPLHVDCCLGGFLVPFVNDAGFHIDPVDFSVPGVTSISCDTHKYGFTPKGSSIIMYSDKKYRQFQYSFTTEWPGGIYISPTIAGSRCGGNIATCWAALLHYGYNGYVESTRKILTVQRRIMNELEKVDGLYVLGEPLLSVIAFGSKKFDIYRLT</sequence>
<evidence type="ECO:0000256" key="7">
    <source>
        <dbReference type="ARBA" id="ARBA00022898"/>
    </source>
</evidence>
<comment type="pathway">
    <text evidence="4">Sphingolipid metabolism.</text>
</comment>
<evidence type="ECO:0000256" key="5">
    <source>
        <dbReference type="ARBA" id="ARBA00022692"/>
    </source>
</evidence>
<reference evidence="18 19" key="1">
    <citation type="submission" date="2017-03" db="EMBL/GenBank/DDBJ databases">
        <title>Genome Survey of Euroglyphus maynei.</title>
        <authorList>
            <person name="Arlian L.G."/>
            <person name="Morgan M.S."/>
            <person name="Rider S.D."/>
        </authorList>
    </citation>
    <scope>NUCLEOTIDE SEQUENCE [LARGE SCALE GENOMIC DNA]</scope>
    <source>
        <strain evidence="18">Arlian Lab</strain>
        <tissue evidence="18">Whole body</tissue>
    </source>
</reference>
<dbReference type="FunFam" id="3.40.640.10:FF:000020">
    <property type="entry name" value="sphingosine-1-phosphate lyase 1"/>
    <property type="match status" value="1"/>
</dbReference>
<evidence type="ECO:0000256" key="1">
    <source>
        <dbReference type="ARBA" id="ARBA00001933"/>
    </source>
</evidence>
<evidence type="ECO:0000256" key="3">
    <source>
        <dbReference type="ARBA" id="ARBA00004760"/>
    </source>
</evidence>
<comment type="subcellular location">
    <subcellularLocation>
        <location evidence="2">Endoplasmic reticulum membrane</location>
        <topology evidence="2">Single-pass membrane protein</topology>
    </subcellularLocation>
</comment>
<comment type="pathway">
    <text evidence="3">Lipid metabolism; sphingolipid metabolism.</text>
</comment>
<evidence type="ECO:0000256" key="14">
    <source>
        <dbReference type="ARBA" id="ARBA00038965"/>
    </source>
</evidence>
<keyword evidence="10" id="KW-0443">Lipid metabolism</keyword>
<dbReference type="GO" id="GO:0008117">
    <property type="term" value="F:sphinganine-1-phosphate aldolase activity"/>
    <property type="evidence" value="ECO:0007669"/>
    <property type="project" value="UniProtKB-EC"/>
</dbReference>
<evidence type="ECO:0000256" key="6">
    <source>
        <dbReference type="ARBA" id="ARBA00022824"/>
    </source>
</evidence>
<dbReference type="InterPro" id="IPR002129">
    <property type="entry name" value="PyrdxlP-dep_de-COase"/>
</dbReference>
<comment type="caution">
    <text evidence="18">The sequence shown here is derived from an EMBL/GenBank/DDBJ whole genome shotgun (WGS) entry which is preliminary data.</text>
</comment>
<evidence type="ECO:0000256" key="4">
    <source>
        <dbReference type="ARBA" id="ARBA00004991"/>
    </source>
</evidence>
<dbReference type="InterPro" id="IPR015422">
    <property type="entry name" value="PyrdxlP-dep_Trfase_small"/>
</dbReference>
<gene>
    <name evidence="18" type="ORF">BLA29_003799</name>
</gene>
<feature type="non-terminal residue" evidence="18">
    <location>
        <position position="1"/>
    </location>
</feature>
<dbReference type="EC" id="4.1.2.27" evidence="14"/>
<evidence type="ECO:0000256" key="17">
    <source>
        <dbReference type="RuleBase" id="RU000382"/>
    </source>
</evidence>
<dbReference type="SUPFAM" id="SSF53383">
    <property type="entry name" value="PLP-dependent transferases"/>
    <property type="match status" value="1"/>
</dbReference>
<dbReference type="OrthoDB" id="10254570at2759"/>
<keyword evidence="6" id="KW-0256">Endoplasmic reticulum</keyword>
<dbReference type="InterPro" id="IPR050477">
    <property type="entry name" value="GrpII_AminoAcid_Decarb"/>
</dbReference>
<evidence type="ECO:0000256" key="13">
    <source>
        <dbReference type="ARBA" id="ARBA00038302"/>
    </source>
</evidence>
<evidence type="ECO:0000256" key="11">
    <source>
        <dbReference type="ARBA" id="ARBA00023136"/>
    </source>
</evidence>
<dbReference type="GO" id="GO:0005789">
    <property type="term" value="C:endoplasmic reticulum membrane"/>
    <property type="evidence" value="ECO:0007669"/>
    <property type="project" value="UniProtKB-SubCell"/>
</dbReference>
<evidence type="ECO:0000256" key="8">
    <source>
        <dbReference type="ARBA" id="ARBA00022919"/>
    </source>
</evidence>
<organism evidence="18 19">
    <name type="scientific">Euroglyphus maynei</name>
    <name type="common">Mayne's house dust mite</name>
    <dbReference type="NCBI Taxonomy" id="6958"/>
    <lineage>
        <taxon>Eukaryota</taxon>
        <taxon>Metazoa</taxon>
        <taxon>Ecdysozoa</taxon>
        <taxon>Arthropoda</taxon>
        <taxon>Chelicerata</taxon>
        <taxon>Arachnida</taxon>
        <taxon>Acari</taxon>
        <taxon>Acariformes</taxon>
        <taxon>Sarcoptiformes</taxon>
        <taxon>Astigmata</taxon>
        <taxon>Psoroptidia</taxon>
        <taxon>Analgoidea</taxon>
        <taxon>Pyroglyphidae</taxon>
        <taxon>Pyroglyphinae</taxon>
        <taxon>Euroglyphus</taxon>
    </lineage>
</organism>
<keyword evidence="19" id="KW-1185">Reference proteome</keyword>
<dbReference type="InterPro" id="IPR015421">
    <property type="entry name" value="PyrdxlP-dep_Trfase_major"/>
</dbReference>
<evidence type="ECO:0000313" key="19">
    <source>
        <dbReference type="Proteomes" id="UP000194236"/>
    </source>
</evidence>
<evidence type="ECO:0000256" key="16">
    <source>
        <dbReference type="PIRSR" id="PIRSR602129-50"/>
    </source>
</evidence>
<dbReference type="Gene3D" id="3.40.640.10">
    <property type="entry name" value="Type I PLP-dependent aspartate aminotransferase-like (Major domain)"/>
    <property type="match status" value="1"/>
</dbReference>
<proteinExistence type="inferred from homology"/>
<comment type="cofactor">
    <cofactor evidence="1 16 17">
        <name>pyridoxal 5'-phosphate</name>
        <dbReference type="ChEBI" id="CHEBI:597326"/>
    </cofactor>
</comment>
<accession>A0A1Y3BUB5</accession>
<dbReference type="Gene3D" id="3.90.1150.10">
    <property type="entry name" value="Aspartate Aminotransferase, domain 1"/>
    <property type="match status" value="1"/>
</dbReference>
<dbReference type="InterPro" id="IPR015424">
    <property type="entry name" value="PyrdxlP-dep_Trfase"/>
</dbReference>
<dbReference type="GO" id="GO:0030149">
    <property type="term" value="P:sphingolipid catabolic process"/>
    <property type="evidence" value="ECO:0007669"/>
    <property type="project" value="TreeGrafter"/>
</dbReference>
<dbReference type="PANTHER" id="PTHR42735:SF6">
    <property type="entry name" value="SPHINGOSINE-1-PHOSPHATE LYASE 1"/>
    <property type="match status" value="1"/>
</dbReference>
<dbReference type="AlphaFoldDB" id="A0A1Y3BUB5"/>
<dbReference type="GO" id="GO:0030170">
    <property type="term" value="F:pyridoxal phosphate binding"/>
    <property type="evidence" value="ECO:0007669"/>
    <property type="project" value="InterPro"/>
</dbReference>
<dbReference type="Pfam" id="PF00282">
    <property type="entry name" value="Pyridoxal_deC"/>
    <property type="match status" value="1"/>
</dbReference>
<keyword evidence="11" id="KW-0472">Membrane</keyword>
<keyword evidence="12 17" id="KW-0456">Lyase</keyword>
<evidence type="ECO:0000256" key="15">
    <source>
        <dbReference type="ARBA" id="ARBA00042568"/>
    </source>
</evidence>
<evidence type="ECO:0000256" key="12">
    <source>
        <dbReference type="ARBA" id="ARBA00023239"/>
    </source>
</evidence>
<protein>
    <recommendedName>
        <fullName evidence="14">sphinganine-1-phosphate aldolase</fullName>
        <ecNumber evidence="14">4.1.2.27</ecNumber>
    </recommendedName>
    <alternativeName>
        <fullName evidence="15">Sphingosine-1-phosphate aldolase</fullName>
    </alternativeName>
</protein>
<comment type="similarity">
    <text evidence="13">Belongs to the group II decarboxylase family. Sphingosine-1-phosphate lyase subfamily.</text>
</comment>
<keyword evidence="7 16" id="KW-0663">Pyridoxal phosphate</keyword>
<evidence type="ECO:0000256" key="2">
    <source>
        <dbReference type="ARBA" id="ARBA00004389"/>
    </source>
</evidence>
<keyword evidence="5" id="KW-0812">Transmembrane</keyword>
<dbReference type="GO" id="GO:0019752">
    <property type="term" value="P:carboxylic acid metabolic process"/>
    <property type="evidence" value="ECO:0007669"/>
    <property type="project" value="InterPro"/>
</dbReference>
<feature type="modified residue" description="N6-(pyridoxal phosphate)lysine" evidence="16">
    <location>
        <position position="291"/>
    </location>
</feature>
<keyword evidence="8" id="KW-0746">Sphingolipid metabolism</keyword>
<evidence type="ECO:0000256" key="9">
    <source>
        <dbReference type="ARBA" id="ARBA00022989"/>
    </source>
</evidence>
<evidence type="ECO:0000313" key="18">
    <source>
        <dbReference type="EMBL" id="OTF83657.1"/>
    </source>
</evidence>
<keyword evidence="9" id="KW-1133">Transmembrane helix</keyword>
<dbReference type="EMBL" id="MUJZ01002675">
    <property type="protein sequence ID" value="OTF83657.1"/>
    <property type="molecule type" value="Genomic_DNA"/>
</dbReference>